<accession>A0A812MDM4</accession>
<dbReference type="Pfam" id="PF00102">
    <property type="entry name" value="Y_phosphatase"/>
    <property type="match status" value="1"/>
</dbReference>
<dbReference type="PRINTS" id="PR00700">
    <property type="entry name" value="PRTYPHPHTASE"/>
</dbReference>
<organism evidence="3 4">
    <name type="scientific">Symbiodinium natans</name>
    <dbReference type="NCBI Taxonomy" id="878477"/>
    <lineage>
        <taxon>Eukaryota</taxon>
        <taxon>Sar</taxon>
        <taxon>Alveolata</taxon>
        <taxon>Dinophyceae</taxon>
        <taxon>Suessiales</taxon>
        <taxon>Symbiodiniaceae</taxon>
        <taxon>Symbiodinium</taxon>
    </lineage>
</organism>
<gene>
    <name evidence="3" type="primary">Ptpn7</name>
    <name evidence="3" type="ORF">SNAT2548_LOCUS13589</name>
</gene>
<dbReference type="SMART" id="SM00404">
    <property type="entry name" value="PTPc_motif"/>
    <property type="match status" value="1"/>
</dbReference>
<name>A0A812MDM4_9DINO</name>
<dbReference type="PANTHER" id="PTHR19134:SF449">
    <property type="entry name" value="TYROSINE-PROTEIN PHOSPHATASE 1"/>
    <property type="match status" value="1"/>
</dbReference>
<dbReference type="AlphaFoldDB" id="A0A812MDM4"/>
<evidence type="ECO:0000259" key="2">
    <source>
        <dbReference type="PROSITE" id="PS50056"/>
    </source>
</evidence>
<evidence type="ECO:0000313" key="4">
    <source>
        <dbReference type="Proteomes" id="UP000604046"/>
    </source>
</evidence>
<keyword evidence="4" id="KW-1185">Reference proteome</keyword>
<dbReference type="InterPro" id="IPR003595">
    <property type="entry name" value="Tyr_Pase_cat"/>
</dbReference>
<dbReference type="OrthoDB" id="9993594at2759"/>
<reference evidence="3" key="1">
    <citation type="submission" date="2021-02" db="EMBL/GenBank/DDBJ databases">
        <authorList>
            <person name="Dougan E. K."/>
            <person name="Rhodes N."/>
            <person name="Thang M."/>
            <person name="Chan C."/>
        </authorList>
    </citation>
    <scope>NUCLEOTIDE SEQUENCE</scope>
</reference>
<evidence type="ECO:0000313" key="3">
    <source>
        <dbReference type="EMBL" id="CAE7260244.1"/>
    </source>
</evidence>
<proteinExistence type="predicted"/>
<protein>
    <submittedName>
        <fullName evidence="3">Ptpn7 protein</fullName>
    </submittedName>
</protein>
<evidence type="ECO:0000259" key="1">
    <source>
        <dbReference type="PROSITE" id="PS50055"/>
    </source>
</evidence>
<dbReference type="InterPro" id="IPR000242">
    <property type="entry name" value="PTP_cat"/>
</dbReference>
<comment type="caution">
    <text evidence="3">The sequence shown here is derived from an EMBL/GenBank/DDBJ whole genome shotgun (WGS) entry which is preliminary data.</text>
</comment>
<feature type="domain" description="Tyrosine specific protein phosphatases" evidence="2">
    <location>
        <begin position="88"/>
        <end position="165"/>
    </location>
</feature>
<sequence>MVLHLRPAVIVMLNGHISSDAAQDGFALAPYWEPTAVEGFSLAVEEVRHDSASECSVRMLKCELGDKVWSGPQIVVPWWRDQSEPPLQTFLQLDRLMDSFLTPGTSPCVLVHCAGGIGRAGVFVAADAGGRAAARGEVSCCSPDRLIGHLRQCRMNMVQTAEQYEFLHRALPLLAKQMRAAK</sequence>
<dbReference type="GO" id="GO:0004725">
    <property type="term" value="F:protein tyrosine phosphatase activity"/>
    <property type="evidence" value="ECO:0007669"/>
    <property type="project" value="InterPro"/>
</dbReference>
<dbReference type="Gene3D" id="3.90.190.10">
    <property type="entry name" value="Protein tyrosine phosphatase superfamily"/>
    <property type="match status" value="1"/>
</dbReference>
<dbReference type="PROSITE" id="PS50055">
    <property type="entry name" value="TYR_PHOSPHATASE_PTP"/>
    <property type="match status" value="1"/>
</dbReference>
<dbReference type="InterPro" id="IPR000387">
    <property type="entry name" value="Tyr_Pase_dom"/>
</dbReference>
<feature type="domain" description="Tyrosine-protein phosphatase" evidence="1">
    <location>
        <begin position="1"/>
        <end position="174"/>
    </location>
</feature>
<dbReference type="EMBL" id="CAJNDS010001446">
    <property type="protein sequence ID" value="CAE7260244.1"/>
    <property type="molecule type" value="Genomic_DNA"/>
</dbReference>
<dbReference type="InterPro" id="IPR029021">
    <property type="entry name" value="Prot-tyrosine_phosphatase-like"/>
</dbReference>
<dbReference type="Proteomes" id="UP000604046">
    <property type="component" value="Unassembled WGS sequence"/>
</dbReference>
<dbReference type="SUPFAM" id="SSF52799">
    <property type="entry name" value="(Phosphotyrosine protein) phosphatases II"/>
    <property type="match status" value="1"/>
</dbReference>
<dbReference type="PANTHER" id="PTHR19134">
    <property type="entry name" value="RECEPTOR-TYPE TYROSINE-PROTEIN PHOSPHATASE"/>
    <property type="match status" value="1"/>
</dbReference>
<dbReference type="PROSITE" id="PS50056">
    <property type="entry name" value="TYR_PHOSPHATASE_2"/>
    <property type="match status" value="1"/>
</dbReference>
<dbReference type="InterPro" id="IPR050348">
    <property type="entry name" value="Protein-Tyr_Phosphatase"/>
</dbReference>